<dbReference type="PANTHER" id="PTHR38502">
    <property type="entry name" value="OVEREXPRESSED IN COLON CARCINOMA 1 PROTEIN"/>
    <property type="match status" value="1"/>
</dbReference>
<evidence type="ECO:0000256" key="2">
    <source>
        <dbReference type="SAM" id="MobiDB-lite"/>
    </source>
</evidence>
<dbReference type="PANTHER" id="PTHR38502:SF1">
    <property type="entry name" value="OVEREXPRESSED IN COLON CARCINOMA 1 PROTEIN"/>
    <property type="match status" value="1"/>
</dbReference>
<dbReference type="Ensembl" id="ENSOCUT00000035668.1">
    <property type="protein sequence ID" value="ENSOCUP00000047752.1"/>
    <property type="gene ID" value="ENSOCUG00000039447.1"/>
</dbReference>
<feature type="compositionally biased region" description="Low complexity" evidence="2">
    <location>
        <begin position="8"/>
        <end position="21"/>
    </location>
</feature>
<reference evidence="3" key="3">
    <citation type="submission" date="2025-09" db="UniProtKB">
        <authorList>
            <consortium name="Ensembl"/>
        </authorList>
    </citation>
    <scope>IDENTIFICATION</scope>
    <source>
        <strain evidence="3">Thorbecke</strain>
    </source>
</reference>
<dbReference type="GeneTree" id="ENSGT00940000167128"/>
<dbReference type="Pfam" id="PF15506">
    <property type="entry name" value="OCC1"/>
    <property type="match status" value="1"/>
</dbReference>
<sequence>IGCGNSIATSASAGRSPAGAAKDVAEESISEDDKGRNYAGVYVGLPSEAVSMVSNQKDCTKKLEHNTAQESRACSFIWKEFGSDDIVMCADVSKETTDCLPLAPLLPQLLGAWLGRQVQAVDCGNSEELIRQYTR</sequence>
<accession>A0A5F9DN47</accession>
<dbReference type="InParanoid" id="A0A5F9DN47"/>
<evidence type="ECO:0000256" key="1">
    <source>
        <dbReference type="ARBA" id="ARBA00005237"/>
    </source>
</evidence>
<feature type="region of interest" description="Disordered" evidence="2">
    <location>
        <begin position="1"/>
        <end position="32"/>
    </location>
</feature>
<dbReference type="InterPro" id="IPR029133">
    <property type="entry name" value="OCC1"/>
</dbReference>
<comment type="similarity">
    <text evidence="1">Belongs to the OCC1 family.</text>
</comment>
<dbReference type="Bgee" id="ENSOCUG00000039447">
    <property type="expression patterns" value="Expressed in aorta and 11 other cell types or tissues"/>
</dbReference>
<name>A0A5F9DN47_RABIT</name>
<reference evidence="3 4" key="1">
    <citation type="journal article" date="2011" name="Nature">
        <title>A high-resolution map of human evolutionary constraint using 29 mammals.</title>
        <authorList>
            <person name="Lindblad-Toh K."/>
            <person name="Garber M."/>
            <person name="Zuk O."/>
            <person name="Lin M.F."/>
            <person name="Parker B.J."/>
            <person name="Washietl S."/>
            <person name="Kheradpour P."/>
            <person name="Ernst J."/>
            <person name="Jordan G."/>
            <person name="Mauceli E."/>
            <person name="Ward L.D."/>
            <person name="Lowe C.B."/>
            <person name="Holloway A.K."/>
            <person name="Clamp M."/>
            <person name="Gnerre S."/>
            <person name="Alfoldi J."/>
            <person name="Beal K."/>
            <person name="Chang J."/>
            <person name="Clawson H."/>
            <person name="Cuff J."/>
            <person name="Di Palma F."/>
            <person name="Fitzgerald S."/>
            <person name="Flicek P."/>
            <person name="Guttman M."/>
            <person name="Hubisz M.J."/>
            <person name="Jaffe D.B."/>
            <person name="Jungreis I."/>
            <person name="Kent W.J."/>
            <person name="Kostka D."/>
            <person name="Lara M."/>
            <person name="Martins A.L."/>
            <person name="Massingham T."/>
            <person name="Moltke I."/>
            <person name="Raney B.J."/>
            <person name="Rasmussen M.D."/>
            <person name="Robinson J."/>
            <person name="Stark A."/>
            <person name="Vilella A.J."/>
            <person name="Wen J."/>
            <person name="Xie X."/>
            <person name="Zody M.C."/>
            <person name="Baldwin J."/>
            <person name="Bloom T."/>
            <person name="Chin C.W."/>
            <person name="Heiman D."/>
            <person name="Nicol R."/>
            <person name="Nusbaum C."/>
            <person name="Young S."/>
            <person name="Wilkinson J."/>
            <person name="Worley K.C."/>
            <person name="Kovar C.L."/>
            <person name="Muzny D.M."/>
            <person name="Gibbs R.A."/>
            <person name="Cree A."/>
            <person name="Dihn H.H."/>
            <person name="Fowler G."/>
            <person name="Jhangiani S."/>
            <person name="Joshi V."/>
            <person name="Lee S."/>
            <person name="Lewis L.R."/>
            <person name="Nazareth L.V."/>
            <person name="Okwuonu G."/>
            <person name="Santibanez J."/>
            <person name="Warren W.C."/>
            <person name="Mardis E.R."/>
            <person name="Weinstock G.M."/>
            <person name="Wilson R.K."/>
            <person name="Delehaunty K."/>
            <person name="Dooling D."/>
            <person name="Fronik C."/>
            <person name="Fulton L."/>
            <person name="Fulton B."/>
            <person name="Graves T."/>
            <person name="Minx P."/>
            <person name="Sodergren E."/>
            <person name="Birney E."/>
            <person name="Margulies E.H."/>
            <person name="Herrero J."/>
            <person name="Green E.D."/>
            <person name="Haussler D."/>
            <person name="Siepel A."/>
            <person name="Goldman N."/>
            <person name="Pollard K.S."/>
            <person name="Pedersen J.S."/>
            <person name="Lander E.S."/>
            <person name="Kellis M."/>
        </authorList>
    </citation>
    <scope>NUCLEOTIDE SEQUENCE [LARGE SCALE GENOMIC DNA]</scope>
    <source>
        <strain evidence="3 4">Thorbecke inbred</strain>
    </source>
</reference>
<keyword evidence="4" id="KW-1185">Reference proteome</keyword>
<proteinExistence type="inferred from homology"/>
<protein>
    <submittedName>
        <fullName evidence="3">Uncharacterized protein</fullName>
    </submittedName>
</protein>
<dbReference type="Proteomes" id="UP000001811">
    <property type="component" value="Chromosome 1"/>
</dbReference>
<evidence type="ECO:0000313" key="3">
    <source>
        <dbReference type="Ensembl" id="ENSOCUP00000047752.1"/>
    </source>
</evidence>
<evidence type="ECO:0000313" key="4">
    <source>
        <dbReference type="Proteomes" id="UP000001811"/>
    </source>
</evidence>
<organism evidence="3 4">
    <name type="scientific">Oryctolagus cuniculus</name>
    <name type="common">Rabbit</name>
    <dbReference type="NCBI Taxonomy" id="9986"/>
    <lineage>
        <taxon>Eukaryota</taxon>
        <taxon>Metazoa</taxon>
        <taxon>Chordata</taxon>
        <taxon>Craniata</taxon>
        <taxon>Vertebrata</taxon>
        <taxon>Euteleostomi</taxon>
        <taxon>Mammalia</taxon>
        <taxon>Eutheria</taxon>
        <taxon>Euarchontoglires</taxon>
        <taxon>Glires</taxon>
        <taxon>Lagomorpha</taxon>
        <taxon>Leporidae</taxon>
        <taxon>Oryctolagus</taxon>
    </lineage>
</organism>
<dbReference type="EMBL" id="AAGW02008022">
    <property type="status" value="NOT_ANNOTATED_CDS"/>
    <property type="molecule type" value="Genomic_DNA"/>
</dbReference>
<dbReference type="AlphaFoldDB" id="A0A5F9DN47"/>
<reference evidence="3" key="2">
    <citation type="submission" date="2025-08" db="UniProtKB">
        <authorList>
            <consortium name="Ensembl"/>
        </authorList>
    </citation>
    <scope>IDENTIFICATION</scope>
    <source>
        <strain evidence="3">Thorbecke</strain>
    </source>
</reference>